<dbReference type="GO" id="GO:0004359">
    <property type="term" value="F:glutaminase activity"/>
    <property type="evidence" value="ECO:0007669"/>
    <property type="project" value="UniProtKB-UniRule"/>
</dbReference>
<feature type="binding site" evidence="7">
    <location>
        <position position="243"/>
    </location>
    <ligand>
        <name>substrate</name>
    </ligand>
</feature>
<evidence type="ECO:0000256" key="6">
    <source>
        <dbReference type="ARBA" id="ARBA00070405"/>
    </source>
</evidence>
<dbReference type="HAMAP" id="MF_00313">
    <property type="entry name" value="Glutaminase"/>
    <property type="match status" value="1"/>
</dbReference>
<dbReference type="FunFam" id="3.40.710.10:FF:000005">
    <property type="entry name" value="Glutaminase"/>
    <property type="match status" value="1"/>
</dbReference>
<dbReference type="SUPFAM" id="SSF56601">
    <property type="entry name" value="beta-lactamase/transpeptidase-like"/>
    <property type="match status" value="1"/>
</dbReference>
<evidence type="ECO:0000256" key="4">
    <source>
        <dbReference type="ARBA" id="ARBA00022801"/>
    </source>
</evidence>
<dbReference type="GO" id="GO:0006537">
    <property type="term" value="P:glutamate biosynthetic process"/>
    <property type="evidence" value="ECO:0007669"/>
    <property type="project" value="TreeGrafter"/>
</dbReference>
<dbReference type="EMBL" id="JACHMW010000001">
    <property type="protein sequence ID" value="MBB5849525.1"/>
    <property type="molecule type" value="Genomic_DNA"/>
</dbReference>
<dbReference type="RefSeq" id="WP_184173126.1">
    <property type="nucleotide sequence ID" value="NZ_BAABAG010000017.1"/>
</dbReference>
<evidence type="ECO:0000256" key="5">
    <source>
        <dbReference type="ARBA" id="ARBA00049534"/>
    </source>
</evidence>
<name>A0A7W9N0Y6_9MICC</name>
<protein>
    <recommendedName>
        <fullName evidence="6 7">Glutaminase</fullName>
        <ecNumber evidence="3 7">3.5.1.2</ecNumber>
    </recommendedName>
</protein>
<dbReference type="InterPro" id="IPR015868">
    <property type="entry name" value="Glutaminase"/>
</dbReference>
<dbReference type="NCBIfam" id="TIGR03814">
    <property type="entry name" value="Gln_ase"/>
    <property type="match status" value="1"/>
</dbReference>
<evidence type="ECO:0000256" key="2">
    <source>
        <dbReference type="ARBA" id="ARBA00011881"/>
    </source>
</evidence>
<feature type="binding site" evidence="7">
    <location>
        <position position="114"/>
    </location>
    <ligand>
        <name>substrate</name>
    </ligand>
</feature>
<feature type="binding site" evidence="7">
    <location>
        <position position="160"/>
    </location>
    <ligand>
        <name>substrate</name>
    </ligand>
</feature>
<organism evidence="8 9">
    <name type="scientific">Micrococcus endophyticus</name>
    <dbReference type="NCBI Taxonomy" id="455343"/>
    <lineage>
        <taxon>Bacteria</taxon>
        <taxon>Bacillati</taxon>
        <taxon>Actinomycetota</taxon>
        <taxon>Actinomycetes</taxon>
        <taxon>Micrococcales</taxon>
        <taxon>Micrococcaceae</taxon>
        <taxon>Micrococcus</taxon>
    </lineage>
</organism>
<dbReference type="PANTHER" id="PTHR12544">
    <property type="entry name" value="GLUTAMINASE"/>
    <property type="match status" value="1"/>
</dbReference>
<feature type="binding site" evidence="7">
    <location>
        <position position="64"/>
    </location>
    <ligand>
        <name>substrate</name>
    </ligand>
</feature>
<feature type="binding site" evidence="7">
    <location>
        <position position="261"/>
    </location>
    <ligand>
        <name>substrate</name>
    </ligand>
</feature>
<comment type="caution">
    <text evidence="8">The sequence shown here is derived from an EMBL/GenBank/DDBJ whole genome shotgun (WGS) entry which is preliminary data.</text>
</comment>
<dbReference type="GO" id="GO:0006543">
    <property type="term" value="P:L-glutamine catabolic process"/>
    <property type="evidence" value="ECO:0007669"/>
    <property type="project" value="TreeGrafter"/>
</dbReference>
<dbReference type="InterPro" id="IPR012338">
    <property type="entry name" value="Beta-lactam/transpept-like"/>
</dbReference>
<dbReference type="Gene3D" id="3.40.710.10">
    <property type="entry name" value="DD-peptidase/beta-lactamase superfamily"/>
    <property type="match status" value="1"/>
</dbReference>
<gene>
    <name evidence="7" type="primary">glsA</name>
    <name evidence="8" type="ORF">HDA33_002089</name>
</gene>
<sequence length="445" mass="47082">MRHPFVDYLEGLLGSLEHVTEGDVARYIPILAEADPSLSAVAVATTSGRVHTAGDADAEFSIQSVSKPFTYAGALEDRGVELVDEYVALNPSGEAFNELSLEADSHRPDNAMINAGAIAVHQLLVGPGATPAERTERAVSLMSTLAGRRLRVDERTFESEMANADRNLALGHMLRSHGILQDRAEDVVAGYIAQCSVMVNVRDLAVMGATLASGGIHPLTGDRVLSSLVCRQVLSVMSSAGMYDAAGQWMAHVGIPAKSGVSGAVLGALPGQVGIGTYSPRLDPFGNSVRGVEMCRIMSEDLDLHIMEADAIGSTVVRSVRREGDTVHLHLQGVIRFGGGESVLAAMTELGTGADPDPVDWAHCFYPFSEEPDTAAGRAAAQDEGRTAAEALEQEAPVRAVVVHLERVDRVAPVGRRLIEDGLKRLRADGVQVRVEDPDGVLTGG</sequence>
<evidence type="ECO:0000256" key="3">
    <source>
        <dbReference type="ARBA" id="ARBA00012918"/>
    </source>
</evidence>
<evidence type="ECO:0000313" key="8">
    <source>
        <dbReference type="EMBL" id="MBB5849525.1"/>
    </source>
</evidence>
<feature type="binding site" evidence="7">
    <location>
        <position position="167"/>
    </location>
    <ligand>
        <name>substrate</name>
    </ligand>
</feature>
<keyword evidence="9" id="KW-1185">Reference proteome</keyword>
<evidence type="ECO:0000313" key="9">
    <source>
        <dbReference type="Proteomes" id="UP000567246"/>
    </source>
</evidence>
<proteinExistence type="inferred from homology"/>
<comment type="catalytic activity">
    <reaction evidence="5 7">
        <text>L-glutamine + H2O = L-glutamate + NH4(+)</text>
        <dbReference type="Rhea" id="RHEA:15889"/>
        <dbReference type="ChEBI" id="CHEBI:15377"/>
        <dbReference type="ChEBI" id="CHEBI:28938"/>
        <dbReference type="ChEBI" id="CHEBI:29985"/>
        <dbReference type="ChEBI" id="CHEBI:58359"/>
        <dbReference type="EC" id="3.5.1.2"/>
    </reaction>
</comment>
<comment type="similarity">
    <text evidence="1 7">Belongs to the glutaminase family.</text>
</comment>
<evidence type="ECO:0000256" key="1">
    <source>
        <dbReference type="ARBA" id="ARBA00011076"/>
    </source>
</evidence>
<comment type="subunit">
    <text evidence="2 7">Homotetramer.</text>
</comment>
<dbReference type="AlphaFoldDB" id="A0A7W9N0Y6"/>
<reference evidence="8 9" key="1">
    <citation type="submission" date="2020-08" db="EMBL/GenBank/DDBJ databases">
        <title>Sequencing the genomes of 1000 actinobacteria strains.</title>
        <authorList>
            <person name="Klenk H.-P."/>
        </authorList>
    </citation>
    <scope>NUCLEOTIDE SEQUENCE [LARGE SCALE GENOMIC DNA]</scope>
    <source>
        <strain evidence="8 9">DSM 17945</strain>
    </source>
</reference>
<dbReference type="Gene3D" id="3.30.750.24">
    <property type="entry name" value="STAS domain"/>
    <property type="match status" value="1"/>
</dbReference>
<dbReference type="PANTHER" id="PTHR12544:SF29">
    <property type="entry name" value="GLUTAMINASE"/>
    <property type="match status" value="1"/>
</dbReference>
<feature type="binding site" evidence="7">
    <location>
        <position position="191"/>
    </location>
    <ligand>
        <name>substrate</name>
    </ligand>
</feature>
<dbReference type="Pfam" id="PF04960">
    <property type="entry name" value="Glutaminase"/>
    <property type="match status" value="1"/>
</dbReference>
<accession>A0A7W9N0Y6</accession>
<keyword evidence="7" id="KW-0007">Acetylation</keyword>
<dbReference type="InterPro" id="IPR036513">
    <property type="entry name" value="STAS_dom_sf"/>
</dbReference>
<dbReference type="EC" id="3.5.1.2" evidence="3 7"/>
<keyword evidence="4 7" id="KW-0378">Hydrolase</keyword>
<dbReference type="Proteomes" id="UP000567246">
    <property type="component" value="Unassembled WGS sequence"/>
</dbReference>
<evidence type="ECO:0000256" key="7">
    <source>
        <dbReference type="HAMAP-Rule" id="MF_00313"/>
    </source>
</evidence>